<proteinExistence type="predicted"/>
<dbReference type="Gene3D" id="3.40.50.1820">
    <property type="entry name" value="alpha/beta hydrolase"/>
    <property type="match status" value="1"/>
</dbReference>
<keyword evidence="2" id="KW-0378">Hydrolase</keyword>
<comment type="caution">
    <text evidence="2">The sequence shown here is derived from an EMBL/GenBank/DDBJ whole genome shotgun (WGS) entry which is preliminary data.</text>
</comment>
<organism evidence="2 3">
    <name type="scientific">Truncatella angustata</name>
    <dbReference type="NCBI Taxonomy" id="152316"/>
    <lineage>
        <taxon>Eukaryota</taxon>
        <taxon>Fungi</taxon>
        <taxon>Dikarya</taxon>
        <taxon>Ascomycota</taxon>
        <taxon>Pezizomycotina</taxon>
        <taxon>Sordariomycetes</taxon>
        <taxon>Xylariomycetidae</taxon>
        <taxon>Amphisphaeriales</taxon>
        <taxon>Sporocadaceae</taxon>
        <taxon>Truncatella</taxon>
    </lineage>
</organism>
<dbReference type="GeneID" id="70130349"/>
<dbReference type="SUPFAM" id="SSF53474">
    <property type="entry name" value="alpha/beta-Hydrolases"/>
    <property type="match status" value="1"/>
</dbReference>
<dbReference type="EMBL" id="JAGPXC010000001">
    <property type="protein sequence ID" value="KAH6660276.1"/>
    <property type="molecule type" value="Genomic_DNA"/>
</dbReference>
<reference evidence="2" key="1">
    <citation type="journal article" date="2021" name="Nat. Commun.">
        <title>Genetic determinants of endophytism in the Arabidopsis root mycobiome.</title>
        <authorList>
            <person name="Mesny F."/>
            <person name="Miyauchi S."/>
            <person name="Thiergart T."/>
            <person name="Pickel B."/>
            <person name="Atanasova L."/>
            <person name="Karlsson M."/>
            <person name="Huettel B."/>
            <person name="Barry K.W."/>
            <person name="Haridas S."/>
            <person name="Chen C."/>
            <person name="Bauer D."/>
            <person name="Andreopoulos W."/>
            <person name="Pangilinan J."/>
            <person name="LaButti K."/>
            <person name="Riley R."/>
            <person name="Lipzen A."/>
            <person name="Clum A."/>
            <person name="Drula E."/>
            <person name="Henrissat B."/>
            <person name="Kohler A."/>
            <person name="Grigoriev I.V."/>
            <person name="Martin F.M."/>
            <person name="Hacquard S."/>
        </authorList>
    </citation>
    <scope>NUCLEOTIDE SEQUENCE</scope>
    <source>
        <strain evidence="2">MPI-SDFR-AT-0073</strain>
    </source>
</reference>
<keyword evidence="3" id="KW-1185">Reference proteome</keyword>
<evidence type="ECO:0000259" key="1">
    <source>
        <dbReference type="Pfam" id="PF12697"/>
    </source>
</evidence>
<accession>A0A9P8UYC3</accession>
<dbReference type="GO" id="GO:0016787">
    <property type="term" value="F:hydrolase activity"/>
    <property type="evidence" value="ECO:0007669"/>
    <property type="project" value="UniProtKB-KW"/>
</dbReference>
<dbReference type="Proteomes" id="UP000758603">
    <property type="component" value="Unassembled WGS sequence"/>
</dbReference>
<name>A0A9P8UYC3_9PEZI</name>
<dbReference type="Pfam" id="PF12697">
    <property type="entry name" value="Abhydrolase_6"/>
    <property type="match status" value="1"/>
</dbReference>
<protein>
    <submittedName>
        <fullName evidence="2">Alpha/Beta hydrolase protein</fullName>
    </submittedName>
</protein>
<dbReference type="RefSeq" id="XP_045964407.1">
    <property type="nucleotide sequence ID" value="XM_046101457.1"/>
</dbReference>
<dbReference type="InterPro" id="IPR029058">
    <property type="entry name" value="AB_hydrolase_fold"/>
</dbReference>
<dbReference type="AlphaFoldDB" id="A0A9P8UYC3"/>
<feature type="domain" description="AB hydrolase-1" evidence="1">
    <location>
        <begin position="96"/>
        <end position="351"/>
    </location>
</feature>
<evidence type="ECO:0000313" key="3">
    <source>
        <dbReference type="Proteomes" id="UP000758603"/>
    </source>
</evidence>
<evidence type="ECO:0000313" key="2">
    <source>
        <dbReference type="EMBL" id="KAH6660276.1"/>
    </source>
</evidence>
<sequence>MTRKSSAILAGFAAAAAARQCQNLTIPITISARNGIFNLAAPETNVDVTNFILDLTQPGNNLTNKALTGYATIAGTYKVEATYCEPDAGPGKALQVLTHGIGFDRSYWDLSANNYNYSYVNQALDRGYSTFSHDRLGIGQSQHGEPVNEIQSFLEVAALTELSRLLRGGEIEGVCHHDKLVHVGHSFGSIQTYGLAAQSPELTDAIILQGFSQNATYVPFFELGGNFVQANLNEALADYDDGYLAAGDETGVQINFFAPGQFDPAILEVAFNTGKPVTVGELLTIAGPASVENAYPGPVLVVTGERDILFCGGNCTSSDPSIPAMVEEFFTNASSFDAFIIPGAGHGLNLEYTWPVTYKTMLDFFDGEI</sequence>
<dbReference type="InterPro" id="IPR000073">
    <property type="entry name" value="AB_hydrolase_1"/>
</dbReference>
<gene>
    <name evidence="2" type="ORF">BKA67DRAFT_547501</name>
</gene>
<dbReference type="OrthoDB" id="190201at2759"/>